<sequence>MTGGIDEGEIGVIAPYRNQVKIIREELSKTCNCVEVNTVDQYQGRDKRVIIISFTKCLKGSNQIETKSGELLNDIRRLNVAVTRAKEKLIMIGHKETLQLYQPMSEILSMLEEKNV</sequence>
<keyword evidence="1" id="KW-0408">Iron</keyword>
<proteinExistence type="inferred from homology"/>
<keyword evidence="1" id="KW-0238">DNA-binding</keyword>
<keyword evidence="1" id="KW-0411">Iron-sulfur</keyword>
<comment type="subcellular location">
    <subcellularLocation>
        <location evidence="1">Nucleus</location>
    </subcellularLocation>
    <subcellularLocation>
        <location evidence="1">Chromosome</location>
    </subcellularLocation>
</comment>
<evidence type="ECO:0000313" key="3">
    <source>
        <dbReference type="EMBL" id="KAJ8311782.1"/>
    </source>
</evidence>
<dbReference type="PANTHER" id="PTHR10887">
    <property type="entry name" value="DNA2/NAM7 HELICASE FAMILY"/>
    <property type="match status" value="1"/>
</dbReference>
<keyword evidence="1" id="KW-0227">DNA damage</keyword>
<keyword evidence="1" id="KW-0004">4Fe-4S</keyword>
<dbReference type="Proteomes" id="UP001217089">
    <property type="component" value="Unassembled WGS sequence"/>
</dbReference>
<dbReference type="EC" id="3.1.-.-" evidence="1"/>
<organism evidence="3 4">
    <name type="scientific">Tegillarca granosa</name>
    <name type="common">Malaysian cockle</name>
    <name type="synonym">Anadara granosa</name>
    <dbReference type="NCBI Taxonomy" id="220873"/>
    <lineage>
        <taxon>Eukaryota</taxon>
        <taxon>Metazoa</taxon>
        <taxon>Spiralia</taxon>
        <taxon>Lophotrochozoa</taxon>
        <taxon>Mollusca</taxon>
        <taxon>Bivalvia</taxon>
        <taxon>Autobranchia</taxon>
        <taxon>Pteriomorphia</taxon>
        <taxon>Arcoida</taxon>
        <taxon>Arcoidea</taxon>
        <taxon>Arcidae</taxon>
        <taxon>Tegillarca</taxon>
    </lineage>
</organism>
<keyword evidence="1" id="KW-0511">Multifunctional enzyme</keyword>
<evidence type="ECO:0000259" key="2">
    <source>
        <dbReference type="Pfam" id="PF13087"/>
    </source>
</evidence>
<protein>
    <recommendedName>
        <fullName evidence="1">DNA replication ATP-dependent helicase/nuclease</fullName>
        <ecNumber evidence="1">3.1.-.-</ecNumber>
        <ecNumber evidence="1">3.6.4.12</ecNumber>
    </recommendedName>
</protein>
<keyword evidence="1" id="KW-0235">DNA replication</keyword>
<dbReference type="Gene3D" id="3.40.50.300">
    <property type="entry name" value="P-loop containing nucleotide triphosphate hydrolases"/>
    <property type="match status" value="1"/>
</dbReference>
<dbReference type="InterPro" id="IPR027417">
    <property type="entry name" value="P-loop_NTPase"/>
</dbReference>
<evidence type="ECO:0000313" key="4">
    <source>
        <dbReference type="Proteomes" id="UP001217089"/>
    </source>
</evidence>
<comment type="caution">
    <text evidence="3">The sequence shown here is derived from an EMBL/GenBank/DDBJ whole genome shotgun (WGS) entry which is preliminary data.</text>
</comment>
<comment type="similarity">
    <text evidence="1">Belongs to the DNA2/NAM7 helicase family.</text>
</comment>
<keyword evidence="1" id="KW-0540">Nuclease</keyword>
<dbReference type="EMBL" id="JARBDR010000492">
    <property type="protein sequence ID" value="KAJ8311782.1"/>
    <property type="molecule type" value="Genomic_DNA"/>
</dbReference>
<dbReference type="PANTHER" id="PTHR10887:SF433">
    <property type="entry name" value="DNA REPLICATION ATP-DEPENDENT HELICASE_NUCLEASE DNA2"/>
    <property type="match status" value="1"/>
</dbReference>
<keyword evidence="4" id="KW-1185">Reference proteome</keyword>
<keyword evidence="1" id="KW-0539">Nucleus</keyword>
<dbReference type="CDD" id="cd18808">
    <property type="entry name" value="SF1_C_Upf1"/>
    <property type="match status" value="1"/>
</dbReference>
<accession>A0ABQ9F316</accession>
<name>A0ABQ9F316_TEGGR</name>
<keyword evidence="1" id="KW-0547">Nucleotide-binding</keyword>
<dbReference type="EC" id="3.6.4.12" evidence="1"/>
<keyword evidence="1" id="KW-0158">Chromosome</keyword>
<dbReference type="InterPro" id="IPR041679">
    <property type="entry name" value="DNA2/NAM7-like_C"/>
</dbReference>
<dbReference type="SUPFAM" id="SSF52540">
    <property type="entry name" value="P-loop containing nucleoside triphosphate hydrolases"/>
    <property type="match status" value="1"/>
</dbReference>
<dbReference type="InterPro" id="IPR047187">
    <property type="entry name" value="SF1_C_Upf1"/>
</dbReference>
<dbReference type="Pfam" id="PF13087">
    <property type="entry name" value="AAA_12"/>
    <property type="match status" value="1"/>
</dbReference>
<gene>
    <name evidence="3" type="ORF">KUTeg_010663</name>
</gene>
<comment type="function">
    <text evidence="1">Key enzyme involved in DNA replication and DNA repair. Involved in Okazaki fragments processing by cleaving long flaps that escape FEN1: flaps that are longer than 27 nucleotides are coated by replication protein A complex (RPA), leading to recruit DNA2 which cleaves the flap until it is too short to bind RPA and becomes a substrate for FEN1. Also involved in 5'-end resection of DNA during double-strand break (DSB) repair by mediating the cleavage of 5'-ssDNA.</text>
</comment>
<keyword evidence="1" id="KW-0378">Hydrolase</keyword>
<keyword evidence="1" id="KW-0067">ATP-binding</keyword>
<keyword evidence="1" id="KW-0347">Helicase</keyword>
<reference evidence="3 4" key="1">
    <citation type="submission" date="2022-12" db="EMBL/GenBank/DDBJ databases">
        <title>Chromosome-level genome of Tegillarca granosa.</title>
        <authorList>
            <person name="Kim J."/>
        </authorList>
    </citation>
    <scope>NUCLEOTIDE SEQUENCE [LARGE SCALE GENOMIC DNA]</scope>
    <source>
        <strain evidence="3">Teg-2019</strain>
        <tissue evidence="3">Adductor muscle</tissue>
    </source>
</reference>
<feature type="non-terminal residue" evidence="3">
    <location>
        <position position="116"/>
    </location>
</feature>
<evidence type="ECO:0000256" key="1">
    <source>
        <dbReference type="RuleBase" id="RU367041"/>
    </source>
</evidence>
<comment type="catalytic activity">
    <reaction evidence="1">
        <text>ATP + H2O = ADP + phosphate + H(+)</text>
        <dbReference type="Rhea" id="RHEA:13065"/>
        <dbReference type="ChEBI" id="CHEBI:15377"/>
        <dbReference type="ChEBI" id="CHEBI:15378"/>
        <dbReference type="ChEBI" id="CHEBI:30616"/>
        <dbReference type="ChEBI" id="CHEBI:43474"/>
        <dbReference type="ChEBI" id="CHEBI:456216"/>
        <dbReference type="EC" id="3.6.4.12"/>
    </reaction>
</comment>
<keyword evidence="1" id="KW-0234">DNA repair</keyword>
<dbReference type="InterPro" id="IPR045055">
    <property type="entry name" value="DNA2/NAM7-like"/>
</dbReference>
<keyword evidence="1" id="KW-0479">Metal-binding</keyword>
<feature type="domain" description="DNA2/NAM7 helicase-like C-terminal" evidence="2">
    <location>
        <begin position="4"/>
        <end position="95"/>
    </location>
</feature>